<dbReference type="InterPro" id="IPR050194">
    <property type="entry name" value="Glycosyltransferase_grp1"/>
</dbReference>
<dbReference type="PANTHER" id="PTHR45947">
    <property type="entry name" value="SULFOQUINOVOSYL TRANSFERASE SQD2"/>
    <property type="match status" value="1"/>
</dbReference>
<comment type="caution">
    <text evidence="2">The sequence shown here is derived from an EMBL/GenBank/DDBJ whole genome shotgun (WGS) entry which is preliminary data.</text>
</comment>
<keyword evidence="3" id="KW-1185">Reference proteome</keyword>
<dbReference type="InterPro" id="IPR028098">
    <property type="entry name" value="Glyco_trans_4-like_N"/>
</dbReference>
<dbReference type="EC" id="2.4.-.-" evidence="2"/>
<dbReference type="SUPFAM" id="SSF53756">
    <property type="entry name" value="UDP-Glycosyltransferase/glycogen phosphorylase"/>
    <property type="match status" value="1"/>
</dbReference>
<dbReference type="Pfam" id="PF13439">
    <property type="entry name" value="Glyco_transf_4"/>
    <property type="match status" value="1"/>
</dbReference>
<evidence type="ECO:0000313" key="3">
    <source>
        <dbReference type="Proteomes" id="UP001597102"/>
    </source>
</evidence>
<proteinExistence type="predicted"/>
<dbReference type="Gene3D" id="3.40.50.2000">
    <property type="entry name" value="Glycogen Phosphorylase B"/>
    <property type="match status" value="2"/>
</dbReference>
<evidence type="ECO:0000259" key="1">
    <source>
        <dbReference type="Pfam" id="PF13439"/>
    </source>
</evidence>
<protein>
    <submittedName>
        <fullName evidence="2">Glycosyltransferase family 4 protein</fullName>
        <ecNumber evidence="2">2.4.-.-</ecNumber>
    </submittedName>
</protein>
<accession>A0ABW3JBQ1</accession>
<dbReference type="CDD" id="cd03801">
    <property type="entry name" value="GT4_PimA-like"/>
    <property type="match status" value="1"/>
</dbReference>
<dbReference type="PANTHER" id="PTHR45947:SF3">
    <property type="entry name" value="SULFOQUINOVOSYL TRANSFERASE SQD2"/>
    <property type="match status" value="1"/>
</dbReference>
<reference evidence="3" key="1">
    <citation type="journal article" date="2019" name="Int. J. Syst. Evol. Microbiol.">
        <title>The Global Catalogue of Microorganisms (GCM) 10K type strain sequencing project: providing services to taxonomists for standard genome sequencing and annotation.</title>
        <authorList>
            <consortium name="The Broad Institute Genomics Platform"/>
            <consortium name="The Broad Institute Genome Sequencing Center for Infectious Disease"/>
            <person name="Wu L."/>
            <person name="Ma J."/>
        </authorList>
    </citation>
    <scope>NUCLEOTIDE SEQUENCE [LARGE SCALE GENOMIC DNA]</scope>
    <source>
        <strain evidence="3">CCUG 61697</strain>
    </source>
</reference>
<dbReference type="GO" id="GO:0016757">
    <property type="term" value="F:glycosyltransferase activity"/>
    <property type="evidence" value="ECO:0007669"/>
    <property type="project" value="UniProtKB-KW"/>
</dbReference>
<name>A0ABW3JBQ1_9HYPH</name>
<dbReference type="RefSeq" id="WP_379089070.1">
    <property type="nucleotide sequence ID" value="NZ_JBHTJO010000001.1"/>
</dbReference>
<organism evidence="2 3">
    <name type="scientific">Methyloligella solikamskensis</name>
    <dbReference type="NCBI Taxonomy" id="1177756"/>
    <lineage>
        <taxon>Bacteria</taxon>
        <taxon>Pseudomonadati</taxon>
        <taxon>Pseudomonadota</taxon>
        <taxon>Alphaproteobacteria</taxon>
        <taxon>Hyphomicrobiales</taxon>
        <taxon>Hyphomicrobiaceae</taxon>
        <taxon>Methyloligella</taxon>
    </lineage>
</organism>
<sequence length="385" mass="41505">MSRPLRVIHCLRAPVGGLFRHVRDLVRAQAEMGLEVGVICDSQGGGQAAEEALAGLDDHCALGVRRSPMPRQPGFGDWLAIGQVKRFAQEAEPDILHGHGAKGGAYARLAARSLKRKGARVYAFYTPHGGSLHFDSGSLAGKIYIAAERRLAPLTDGLLFESGYAKRVYEARIGPVPCPSRIVPNGLYLREFYEPAIDENAADFLFIGELRDLKGVDVFIEALARVKAMAGMHHVRAVIVGAGPHEARFKTLAKRRKLLGQVTFPGPMPARVAFARGRCVVVPSRAESFPYIVLETMAAGMPLIATDVGGIPEMTAGVPTPLIPPGDVQALADQMRLFLIDSGPFLERSAALQANAEQRFTVLGMAEDIVAFYFDVLEGDSAPSQ</sequence>
<keyword evidence="2" id="KW-0808">Transferase</keyword>
<evidence type="ECO:0000313" key="2">
    <source>
        <dbReference type="EMBL" id="MFD0987320.1"/>
    </source>
</evidence>
<gene>
    <name evidence="2" type="ORF">ACFQ2F_09455</name>
</gene>
<dbReference type="EMBL" id="JBHTJO010000001">
    <property type="protein sequence ID" value="MFD0987320.1"/>
    <property type="molecule type" value="Genomic_DNA"/>
</dbReference>
<dbReference type="Pfam" id="PF13692">
    <property type="entry name" value="Glyco_trans_1_4"/>
    <property type="match status" value="1"/>
</dbReference>
<keyword evidence="2" id="KW-0328">Glycosyltransferase</keyword>
<dbReference type="Proteomes" id="UP001597102">
    <property type="component" value="Unassembled WGS sequence"/>
</dbReference>
<feature type="domain" description="Glycosyltransferase subfamily 4-like N-terminal" evidence="1">
    <location>
        <begin position="15"/>
        <end position="187"/>
    </location>
</feature>